<evidence type="ECO:0000256" key="7">
    <source>
        <dbReference type="ARBA" id="ARBA00022737"/>
    </source>
</evidence>
<dbReference type="InterPro" id="IPR031127">
    <property type="entry name" value="E3_UB_ligase_RBR"/>
</dbReference>
<evidence type="ECO:0000259" key="14">
    <source>
        <dbReference type="PROSITE" id="PS51873"/>
    </source>
</evidence>
<keyword evidence="9" id="KW-0833">Ubl conjugation pathway</keyword>
<dbReference type="Pfam" id="PF19422">
    <property type="entry name" value="Ariadne"/>
    <property type="match status" value="1"/>
</dbReference>
<evidence type="ECO:0000256" key="11">
    <source>
        <dbReference type="ARBA" id="ARBA00023242"/>
    </source>
</evidence>
<dbReference type="Pfam" id="PF01485">
    <property type="entry name" value="IBR"/>
    <property type="match status" value="1"/>
</dbReference>
<reference evidence="15 16" key="1">
    <citation type="submission" date="2024-04" db="EMBL/GenBank/DDBJ databases">
        <authorList>
            <consortium name="Genoscope - CEA"/>
            <person name="William W."/>
        </authorList>
    </citation>
    <scope>NUCLEOTIDE SEQUENCE [LARGE SCALE GENOMIC DNA]</scope>
</reference>
<keyword evidence="12" id="KW-0175">Coiled coil</keyword>
<dbReference type="PROSITE" id="PS51873">
    <property type="entry name" value="TRIAD"/>
    <property type="match status" value="1"/>
</dbReference>
<evidence type="ECO:0000256" key="10">
    <source>
        <dbReference type="ARBA" id="ARBA00022833"/>
    </source>
</evidence>
<comment type="similarity">
    <text evidence="3">Belongs to the RBR family. Ariadne subfamily.</text>
</comment>
<dbReference type="EMBL" id="CAXITT010000042">
    <property type="protein sequence ID" value="CAL1529079.1"/>
    <property type="molecule type" value="Genomic_DNA"/>
</dbReference>
<dbReference type="AlphaFoldDB" id="A0AAV2H8F1"/>
<dbReference type="FunFam" id="3.30.40.10:FF:000019">
    <property type="entry name" value="RBR-type E3 ubiquitin transferase"/>
    <property type="match status" value="1"/>
</dbReference>
<dbReference type="GO" id="GO:0005634">
    <property type="term" value="C:nucleus"/>
    <property type="evidence" value="ECO:0007669"/>
    <property type="project" value="UniProtKB-SubCell"/>
</dbReference>
<gene>
    <name evidence="15" type="ORF">GSLYS_00003234001</name>
</gene>
<keyword evidence="11" id="KW-0539">Nucleus</keyword>
<dbReference type="InterPro" id="IPR047555">
    <property type="entry name" value="BRcat_RBR_TRIAD1"/>
</dbReference>
<evidence type="ECO:0000256" key="8">
    <source>
        <dbReference type="ARBA" id="ARBA00022771"/>
    </source>
</evidence>
<dbReference type="GO" id="GO:0061630">
    <property type="term" value="F:ubiquitin protein ligase activity"/>
    <property type="evidence" value="ECO:0007669"/>
    <property type="project" value="UniProtKB-EC"/>
</dbReference>
<dbReference type="Gene3D" id="3.30.40.10">
    <property type="entry name" value="Zinc/RING finger domain, C3HC4 (zinc finger)"/>
    <property type="match status" value="1"/>
</dbReference>
<protein>
    <recommendedName>
        <fullName evidence="4">RBR-type E3 ubiquitin transferase</fullName>
        <ecNumber evidence="4">2.3.2.31</ecNumber>
    </recommendedName>
</protein>
<proteinExistence type="inferred from homology"/>
<dbReference type="CDD" id="cd20344">
    <property type="entry name" value="BRcat_RBR_TRIAD1"/>
    <property type="match status" value="1"/>
</dbReference>
<dbReference type="GO" id="GO:0016567">
    <property type="term" value="P:protein ubiquitination"/>
    <property type="evidence" value="ECO:0007669"/>
    <property type="project" value="InterPro"/>
</dbReference>
<evidence type="ECO:0000256" key="5">
    <source>
        <dbReference type="ARBA" id="ARBA00022679"/>
    </source>
</evidence>
<evidence type="ECO:0000256" key="1">
    <source>
        <dbReference type="ARBA" id="ARBA00001798"/>
    </source>
</evidence>
<keyword evidence="16" id="KW-1185">Reference proteome</keyword>
<dbReference type="Pfam" id="PF22191">
    <property type="entry name" value="IBR_1"/>
    <property type="match status" value="1"/>
</dbReference>
<dbReference type="CDD" id="cd16773">
    <property type="entry name" value="RING-HC_RBR_TRIAD1"/>
    <property type="match status" value="1"/>
</dbReference>
<dbReference type="SMART" id="SM00647">
    <property type="entry name" value="IBR"/>
    <property type="match status" value="2"/>
</dbReference>
<keyword evidence="5" id="KW-0808">Transferase</keyword>
<evidence type="ECO:0000256" key="6">
    <source>
        <dbReference type="ARBA" id="ARBA00022723"/>
    </source>
</evidence>
<evidence type="ECO:0000256" key="4">
    <source>
        <dbReference type="ARBA" id="ARBA00012251"/>
    </source>
</evidence>
<feature type="compositionally biased region" description="Polar residues" evidence="13">
    <location>
        <begin position="8"/>
        <end position="24"/>
    </location>
</feature>
<feature type="domain" description="RING-type" evidence="14">
    <location>
        <begin position="154"/>
        <end position="363"/>
    </location>
</feature>
<dbReference type="Proteomes" id="UP001497497">
    <property type="component" value="Unassembled WGS sequence"/>
</dbReference>
<evidence type="ECO:0000313" key="15">
    <source>
        <dbReference type="EMBL" id="CAL1529079.1"/>
    </source>
</evidence>
<comment type="caution">
    <text evidence="15">The sequence shown here is derived from an EMBL/GenBank/DDBJ whole genome shotgun (WGS) entry which is preliminary data.</text>
</comment>
<dbReference type="CDD" id="cd20360">
    <property type="entry name" value="Rcat_RBR_TRIAD1"/>
    <property type="match status" value="1"/>
</dbReference>
<comment type="subcellular location">
    <subcellularLocation>
        <location evidence="2">Nucleus</location>
    </subcellularLocation>
</comment>
<dbReference type="InterPro" id="IPR013083">
    <property type="entry name" value="Znf_RING/FYVE/PHD"/>
</dbReference>
<keyword evidence="10" id="KW-0862">Zinc</keyword>
<sequence>MSGGDINRQLSHMSEASSIGSDGNSSEDMDEDIDHSYYVDTSNDLNLDCPSNTDDPEYFEYEPLQLIDAERMLNEEIETLCMKLKVNPSMAKMLLLRHKWNKEEIIDNFQRNPTEYLIESHLASRRRHVNLMSSYISNIKITFFSPLKDNLIGQRPICSVCCVEYSRDRFFGVACGHKFCRDCWDMHFQIQIQDGITTGIECMAKECLVLVTEDFVCEILSQPKLRDKYSKFSFNDLIKSHPNLRFCPGIDCSVIIKAKEAKAKKVECQSCKATFCFKCGIAYHAPTECDVIKRWLTKCEDDSETANYISAHTKDCPKCHVCIEKNGGCNHMQCPECKYDFCWMCLGDWKSHGSEYYECSRYKENPNIANESVHVQAREALKKYLFYYERWENHAKSLLLEETTTAKITARTQEKVMNNQGTWIDWQYLLIAASLLKKCRYTLQYTYPYAYYMEKGPRKILFEYQQAQLEAEVENLSWKVERAEISDKGVLENQMDVAEKRRQTLLKEFLDVQVL</sequence>
<dbReference type="InterPro" id="IPR045840">
    <property type="entry name" value="Ariadne"/>
</dbReference>
<accession>A0AAV2H8F1</accession>
<evidence type="ECO:0000313" key="16">
    <source>
        <dbReference type="Proteomes" id="UP001497497"/>
    </source>
</evidence>
<dbReference type="Pfam" id="PF26000">
    <property type="entry name" value="UBA_ARIH2_N"/>
    <property type="match status" value="1"/>
</dbReference>
<dbReference type="SUPFAM" id="SSF57850">
    <property type="entry name" value="RING/U-box"/>
    <property type="match status" value="3"/>
</dbReference>
<evidence type="ECO:0000256" key="2">
    <source>
        <dbReference type="ARBA" id="ARBA00004123"/>
    </source>
</evidence>
<dbReference type="PANTHER" id="PTHR11685">
    <property type="entry name" value="RBR FAMILY RING FINGER AND IBR DOMAIN-CONTAINING"/>
    <property type="match status" value="1"/>
</dbReference>
<evidence type="ECO:0000256" key="3">
    <source>
        <dbReference type="ARBA" id="ARBA00005884"/>
    </source>
</evidence>
<keyword evidence="6" id="KW-0479">Metal-binding</keyword>
<dbReference type="InterPro" id="IPR044066">
    <property type="entry name" value="TRIAD_supradom"/>
</dbReference>
<keyword evidence="8" id="KW-0863">Zinc-finger</keyword>
<evidence type="ECO:0000256" key="9">
    <source>
        <dbReference type="ARBA" id="ARBA00022786"/>
    </source>
</evidence>
<dbReference type="FunFam" id="1.20.120.1750:FF:000004">
    <property type="entry name" value="RBR-type E3 ubiquitin transferase"/>
    <property type="match status" value="1"/>
</dbReference>
<feature type="region of interest" description="Disordered" evidence="13">
    <location>
        <begin position="1"/>
        <end position="31"/>
    </location>
</feature>
<feature type="coiled-coil region" evidence="12">
    <location>
        <begin position="466"/>
        <end position="508"/>
    </location>
</feature>
<dbReference type="EC" id="2.3.2.31" evidence="4"/>
<organism evidence="15 16">
    <name type="scientific">Lymnaea stagnalis</name>
    <name type="common">Great pond snail</name>
    <name type="synonym">Helix stagnalis</name>
    <dbReference type="NCBI Taxonomy" id="6523"/>
    <lineage>
        <taxon>Eukaryota</taxon>
        <taxon>Metazoa</taxon>
        <taxon>Spiralia</taxon>
        <taxon>Lophotrochozoa</taxon>
        <taxon>Mollusca</taxon>
        <taxon>Gastropoda</taxon>
        <taxon>Heterobranchia</taxon>
        <taxon>Euthyneura</taxon>
        <taxon>Panpulmonata</taxon>
        <taxon>Hygrophila</taxon>
        <taxon>Lymnaeoidea</taxon>
        <taxon>Lymnaeidae</taxon>
        <taxon>Lymnaea</taxon>
    </lineage>
</organism>
<dbReference type="InterPro" id="IPR047556">
    <property type="entry name" value="Rcat_RBR_TRIAD1"/>
</dbReference>
<keyword evidence="7" id="KW-0677">Repeat</keyword>
<evidence type="ECO:0000256" key="13">
    <source>
        <dbReference type="SAM" id="MobiDB-lite"/>
    </source>
</evidence>
<dbReference type="Gene3D" id="1.20.120.1750">
    <property type="match status" value="1"/>
</dbReference>
<evidence type="ECO:0000256" key="12">
    <source>
        <dbReference type="SAM" id="Coils"/>
    </source>
</evidence>
<comment type="catalytic activity">
    <reaction evidence="1">
        <text>[E2 ubiquitin-conjugating enzyme]-S-ubiquitinyl-L-cysteine + [acceptor protein]-L-lysine = [E2 ubiquitin-conjugating enzyme]-L-cysteine + [acceptor protein]-N(6)-ubiquitinyl-L-lysine.</text>
        <dbReference type="EC" id="2.3.2.31"/>
    </reaction>
</comment>
<name>A0AAV2H8F1_LYMST</name>
<dbReference type="GO" id="GO:0008270">
    <property type="term" value="F:zinc ion binding"/>
    <property type="evidence" value="ECO:0007669"/>
    <property type="project" value="UniProtKB-KW"/>
</dbReference>
<dbReference type="InterPro" id="IPR002867">
    <property type="entry name" value="IBR_dom"/>
</dbReference>